<evidence type="ECO:0000256" key="3">
    <source>
        <dbReference type="ARBA" id="ARBA00022989"/>
    </source>
</evidence>
<reference evidence="9 11" key="2">
    <citation type="journal article" date="2013" name="Nature">
        <title>Insights into bilaterian evolution from three spiralian genomes.</title>
        <authorList>
            <person name="Simakov O."/>
            <person name="Marletaz F."/>
            <person name="Cho S.J."/>
            <person name="Edsinger-Gonzales E."/>
            <person name="Havlak P."/>
            <person name="Hellsten U."/>
            <person name="Kuo D.H."/>
            <person name="Larsson T."/>
            <person name="Lv J."/>
            <person name="Arendt D."/>
            <person name="Savage R."/>
            <person name="Osoegawa K."/>
            <person name="de Jong P."/>
            <person name="Grimwood J."/>
            <person name="Chapman J.A."/>
            <person name="Shapiro H."/>
            <person name="Aerts A."/>
            <person name="Otillar R.P."/>
            <person name="Terry A.Y."/>
            <person name="Boore J.L."/>
            <person name="Grigoriev I.V."/>
            <person name="Lindberg D.R."/>
            <person name="Seaver E.C."/>
            <person name="Weisblat D.A."/>
            <person name="Putnam N.H."/>
            <person name="Rokhsar D.S."/>
        </authorList>
    </citation>
    <scope>NUCLEOTIDE SEQUENCE</scope>
    <source>
        <strain evidence="9 11">I ESC-2004</strain>
    </source>
</reference>
<accession>R7TMK2</accession>
<evidence type="ECO:0000256" key="2">
    <source>
        <dbReference type="ARBA" id="ARBA00022692"/>
    </source>
</evidence>
<keyword evidence="4 6" id="KW-0472">Membrane</keyword>
<feature type="chain" id="PRO_5010979145" description="G-protein coupled receptors family 1 profile domain-containing protein" evidence="7">
    <location>
        <begin position="19"/>
        <end position="393"/>
    </location>
</feature>
<dbReference type="PRINTS" id="PR00237">
    <property type="entry name" value="GPCRRHODOPSN"/>
</dbReference>
<organism evidence="9">
    <name type="scientific">Capitella teleta</name>
    <name type="common">Polychaete worm</name>
    <dbReference type="NCBI Taxonomy" id="283909"/>
    <lineage>
        <taxon>Eukaryota</taxon>
        <taxon>Metazoa</taxon>
        <taxon>Spiralia</taxon>
        <taxon>Lophotrochozoa</taxon>
        <taxon>Annelida</taxon>
        <taxon>Polychaeta</taxon>
        <taxon>Sedentaria</taxon>
        <taxon>Scolecida</taxon>
        <taxon>Capitellidae</taxon>
        <taxon>Capitella</taxon>
    </lineage>
</organism>
<reference evidence="11" key="1">
    <citation type="submission" date="2012-12" db="EMBL/GenBank/DDBJ databases">
        <authorList>
            <person name="Hellsten U."/>
            <person name="Grimwood J."/>
            <person name="Chapman J.A."/>
            <person name="Shapiro H."/>
            <person name="Aerts A."/>
            <person name="Otillar R.P."/>
            <person name="Terry A.Y."/>
            <person name="Boore J.L."/>
            <person name="Simakov O."/>
            <person name="Marletaz F."/>
            <person name="Cho S.-J."/>
            <person name="Edsinger-Gonzales E."/>
            <person name="Havlak P."/>
            <person name="Kuo D.-H."/>
            <person name="Larsson T."/>
            <person name="Lv J."/>
            <person name="Arendt D."/>
            <person name="Savage R."/>
            <person name="Osoegawa K."/>
            <person name="de Jong P."/>
            <person name="Lindberg D.R."/>
            <person name="Seaver E.C."/>
            <person name="Weisblat D.A."/>
            <person name="Putnam N.H."/>
            <person name="Grigoriev I.V."/>
            <person name="Rokhsar D.S."/>
        </authorList>
    </citation>
    <scope>NUCLEOTIDE SEQUENCE</scope>
    <source>
        <strain evidence="11">I ESC-2004</strain>
    </source>
</reference>
<dbReference type="PROSITE" id="PS00237">
    <property type="entry name" value="G_PROTEIN_RECEP_F1_1"/>
    <property type="match status" value="1"/>
</dbReference>
<feature type="transmembrane region" description="Helical" evidence="6">
    <location>
        <begin position="279"/>
        <end position="305"/>
    </location>
</feature>
<dbReference type="PANTHER" id="PTHR46641:SF2">
    <property type="entry name" value="FMRFAMIDE RECEPTOR"/>
    <property type="match status" value="1"/>
</dbReference>
<dbReference type="OrthoDB" id="10011262at2759"/>
<dbReference type="InterPro" id="IPR019427">
    <property type="entry name" value="7TM_GPCR_serpentine_rcpt_Srw"/>
</dbReference>
<evidence type="ECO:0000313" key="10">
    <source>
        <dbReference type="EnsemblMetazoa" id="CapteP214383"/>
    </source>
</evidence>
<keyword evidence="7" id="KW-0732">Signal</keyword>
<feature type="transmembrane region" description="Helical" evidence="6">
    <location>
        <begin position="317"/>
        <end position="342"/>
    </location>
</feature>
<keyword evidence="5" id="KW-0675">Receptor</keyword>
<dbReference type="EMBL" id="KB310004">
    <property type="protein sequence ID" value="ELT92781.1"/>
    <property type="molecule type" value="Genomic_DNA"/>
</dbReference>
<dbReference type="AlphaFoldDB" id="R7TMK2"/>
<feature type="transmembrane region" description="Helical" evidence="6">
    <location>
        <begin position="180"/>
        <end position="201"/>
    </location>
</feature>
<dbReference type="PROSITE" id="PS50262">
    <property type="entry name" value="G_PROTEIN_RECEP_F1_2"/>
    <property type="match status" value="1"/>
</dbReference>
<feature type="domain" description="G-protein coupled receptors family 1 profile" evidence="8">
    <location>
        <begin position="73"/>
        <end position="341"/>
    </location>
</feature>
<dbReference type="EMBL" id="AMQN01002762">
    <property type="status" value="NOT_ANNOTATED_CDS"/>
    <property type="molecule type" value="Genomic_DNA"/>
</dbReference>
<comment type="subcellular location">
    <subcellularLocation>
        <location evidence="1">Membrane</location>
    </subcellularLocation>
</comment>
<evidence type="ECO:0000256" key="6">
    <source>
        <dbReference type="SAM" id="Phobius"/>
    </source>
</evidence>
<evidence type="ECO:0000256" key="7">
    <source>
        <dbReference type="SAM" id="SignalP"/>
    </source>
</evidence>
<keyword evidence="5" id="KW-0297">G-protein coupled receptor</keyword>
<keyword evidence="11" id="KW-1185">Reference proteome</keyword>
<evidence type="ECO:0000256" key="1">
    <source>
        <dbReference type="ARBA" id="ARBA00004370"/>
    </source>
</evidence>
<sequence length="393" mass="43840">MTVLGCFVLLLTGSAVMTEDIFTTAISVIVSEGQESIIPSAPKGMMTKAQYEKLSFAINKVAQPAIGVLGMTGNILGIIVFTHQESKLTSSIRVYLTALCATDLIFLTTSLYESVLEYMQPYYPQSITMLQAYGRKFVQPITKGARASSSFLVVVIAMERFLAITYPLGANKSCFKRCPFVPITIVIACNIIFCTFIALSFEPVQQPDSTWKAVISSFAKQGNFLKVYGIVAEVLYQLLPAFLVSSFNIGTIGQLYIARRTRKAMSQGRPTGNAADAQATRMLLGVAIFFNICVIPSFVLGLMHIVRPDWRVGEERLLISTATMFGMLLLIINSSSNIFVFICTSGRFREIFISLFKKDKFYKLFECEESILKRSVSYVKIEHQLKYTYYVKE</sequence>
<comment type="similarity">
    <text evidence="5">Belongs to the G-protein coupled receptor 1 family.</text>
</comment>
<name>R7TMK2_CAPTE</name>
<keyword evidence="3 6" id="KW-1133">Transmembrane helix</keyword>
<gene>
    <name evidence="9" type="ORF">CAPTEDRAFT_214383</name>
</gene>
<evidence type="ECO:0000313" key="9">
    <source>
        <dbReference type="EMBL" id="ELT92781.1"/>
    </source>
</evidence>
<dbReference type="CDD" id="cd14978">
    <property type="entry name" value="7tmA_FMRFamide_R-like"/>
    <property type="match status" value="1"/>
</dbReference>
<dbReference type="InterPro" id="IPR052954">
    <property type="entry name" value="GPCR-Ligand_Int"/>
</dbReference>
<keyword evidence="2 5" id="KW-0812">Transmembrane</keyword>
<evidence type="ECO:0000256" key="4">
    <source>
        <dbReference type="ARBA" id="ARBA00023136"/>
    </source>
</evidence>
<dbReference type="Proteomes" id="UP000014760">
    <property type="component" value="Unassembled WGS sequence"/>
</dbReference>
<feature type="signal peptide" evidence="7">
    <location>
        <begin position="1"/>
        <end position="18"/>
    </location>
</feature>
<dbReference type="EnsemblMetazoa" id="CapteT214383">
    <property type="protein sequence ID" value="CapteP214383"/>
    <property type="gene ID" value="CapteG214383"/>
</dbReference>
<dbReference type="OMA" id="EHYLELM"/>
<evidence type="ECO:0000259" key="8">
    <source>
        <dbReference type="PROSITE" id="PS50262"/>
    </source>
</evidence>
<keyword evidence="5" id="KW-0807">Transducer</keyword>
<dbReference type="Gene3D" id="1.20.1070.10">
    <property type="entry name" value="Rhodopsin 7-helix transmembrane proteins"/>
    <property type="match status" value="1"/>
</dbReference>
<protein>
    <recommendedName>
        <fullName evidence="8">G-protein coupled receptors family 1 profile domain-containing protein</fullName>
    </recommendedName>
</protein>
<reference evidence="10" key="3">
    <citation type="submission" date="2015-06" db="UniProtKB">
        <authorList>
            <consortium name="EnsemblMetazoa"/>
        </authorList>
    </citation>
    <scope>IDENTIFICATION</scope>
</reference>
<dbReference type="PANTHER" id="PTHR46641">
    <property type="entry name" value="FMRFAMIDE RECEPTOR-RELATED"/>
    <property type="match status" value="1"/>
</dbReference>
<dbReference type="GO" id="GO:0008528">
    <property type="term" value="F:G protein-coupled peptide receptor activity"/>
    <property type="evidence" value="ECO:0007669"/>
    <property type="project" value="InterPro"/>
</dbReference>
<dbReference type="GO" id="GO:0016020">
    <property type="term" value="C:membrane"/>
    <property type="evidence" value="ECO:0007669"/>
    <property type="project" value="UniProtKB-SubCell"/>
</dbReference>
<dbReference type="InterPro" id="IPR000276">
    <property type="entry name" value="GPCR_Rhodpsn"/>
</dbReference>
<evidence type="ECO:0000256" key="5">
    <source>
        <dbReference type="RuleBase" id="RU000688"/>
    </source>
</evidence>
<feature type="transmembrane region" description="Helical" evidence="6">
    <location>
        <begin position="234"/>
        <end position="258"/>
    </location>
</feature>
<proteinExistence type="inferred from homology"/>
<dbReference type="Pfam" id="PF10324">
    <property type="entry name" value="7TM_GPCR_Srw"/>
    <property type="match status" value="1"/>
</dbReference>
<dbReference type="InterPro" id="IPR017452">
    <property type="entry name" value="GPCR_Rhodpsn_7TM"/>
</dbReference>
<feature type="transmembrane region" description="Helical" evidence="6">
    <location>
        <begin position="61"/>
        <end position="82"/>
    </location>
</feature>
<dbReference type="SUPFAM" id="SSF81321">
    <property type="entry name" value="Family A G protein-coupled receptor-like"/>
    <property type="match status" value="1"/>
</dbReference>
<dbReference type="HOGENOM" id="CLU_681964_0_0_1"/>
<dbReference type="STRING" id="283909.R7TMK2"/>
<evidence type="ECO:0000313" key="11">
    <source>
        <dbReference type="Proteomes" id="UP000014760"/>
    </source>
</evidence>